<dbReference type="EMBL" id="JAVREL010000013">
    <property type="protein sequence ID" value="MDT0345256.1"/>
    <property type="molecule type" value="Genomic_DNA"/>
</dbReference>
<name>A0ABU2MUV8_9ACTN</name>
<protein>
    <submittedName>
        <fullName evidence="2">Uma2 family endonuclease</fullName>
    </submittedName>
</protein>
<dbReference type="Proteomes" id="UP001183246">
    <property type="component" value="Unassembled WGS sequence"/>
</dbReference>
<dbReference type="InterPro" id="IPR011335">
    <property type="entry name" value="Restrct_endonuc-II-like"/>
</dbReference>
<comment type="caution">
    <text evidence="2">The sequence shown here is derived from an EMBL/GenBank/DDBJ whole genome shotgun (WGS) entry which is preliminary data.</text>
</comment>
<dbReference type="GO" id="GO:0004519">
    <property type="term" value="F:endonuclease activity"/>
    <property type="evidence" value="ECO:0007669"/>
    <property type="project" value="UniProtKB-KW"/>
</dbReference>
<proteinExistence type="predicted"/>
<keyword evidence="2" id="KW-0255">Endonuclease</keyword>
<evidence type="ECO:0000313" key="2">
    <source>
        <dbReference type="EMBL" id="MDT0345256.1"/>
    </source>
</evidence>
<gene>
    <name evidence="2" type="ORF">RM590_22005</name>
</gene>
<keyword evidence="3" id="KW-1185">Reference proteome</keyword>
<reference evidence="3" key="1">
    <citation type="submission" date="2023-07" db="EMBL/GenBank/DDBJ databases">
        <title>30 novel species of actinomycetes from the DSMZ collection.</title>
        <authorList>
            <person name="Nouioui I."/>
        </authorList>
    </citation>
    <scope>NUCLEOTIDE SEQUENCE [LARGE SCALE GENOMIC DNA]</scope>
    <source>
        <strain evidence="3">DSM 44938</strain>
    </source>
</reference>
<dbReference type="PANTHER" id="PTHR35400">
    <property type="entry name" value="SLR1083 PROTEIN"/>
    <property type="match status" value="1"/>
</dbReference>
<dbReference type="PANTHER" id="PTHR35400:SF3">
    <property type="entry name" value="SLL1072 PROTEIN"/>
    <property type="match status" value="1"/>
</dbReference>
<organism evidence="2 3">
    <name type="scientific">Streptomyces litchfieldiae</name>
    <dbReference type="NCBI Taxonomy" id="3075543"/>
    <lineage>
        <taxon>Bacteria</taxon>
        <taxon>Bacillati</taxon>
        <taxon>Actinomycetota</taxon>
        <taxon>Actinomycetes</taxon>
        <taxon>Kitasatosporales</taxon>
        <taxon>Streptomycetaceae</taxon>
        <taxon>Streptomyces</taxon>
    </lineage>
</organism>
<dbReference type="SUPFAM" id="SSF52980">
    <property type="entry name" value="Restriction endonuclease-like"/>
    <property type="match status" value="1"/>
</dbReference>
<evidence type="ECO:0000259" key="1">
    <source>
        <dbReference type="Pfam" id="PF05685"/>
    </source>
</evidence>
<dbReference type="Pfam" id="PF05685">
    <property type="entry name" value="Uma2"/>
    <property type="match status" value="1"/>
</dbReference>
<evidence type="ECO:0000313" key="3">
    <source>
        <dbReference type="Proteomes" id="UP001183246"/>
    </source>
</evidence>
<dbReference type="RefSeq" id="WP_311706380.1">
    <property type="nucleotide sequence ID" value="NZ_JAVREL010000013.1"/>
</dbReference>
<dbReference type="InterPro" id="IPR008538">
    <property type="entry name" value="Uma2"/>
</dbReference>
<accession>A0ABU2MUV8</accession>
<dbReference type="CDD" id="cd06260">
    <property type="entry name" value="DUF820-like"/>
    <property type="match status" value="1"/>
</dbReference>
<feature type="domain" description="Putative restriction endonuclease" evidence="1">
    <location>
        <begin position="26"/>
        <end position="186"/>
    </location>
</feature>
<keyword evidence="2" id="KW-0378">Hydrolase</keyword>
<sequence>MTVMMERPSTISTPEQTEFEKLCRTLEQLDVPVGYRAEIIGGSIVMTPWSQGFYLDVMESLADQLRPHAPKGHRVSVAPCLYVFPQWERGFGPDLHVADAGATRVRSIRLPGEALSLVAELTSESTAERDRSDKVERYGKAGVPVYVLVDMLTFRVVVFSRPGEDGYRTHNEFKFGETVRIPEPFDCKLDTSGWES</sequence>
<keyword evidence="2" id="KW-0540">Nuclease</keyword>
<dbReference type="InterPro" id="IPR012296">
    <property type="entry name" value="Nuclease_put_TT1808"/>
</dbReference>
<dbReference type="Gene3D" id="3.90.1570.10">
    <property type="entry name" value="tt1808, chain A"/>
    <property type="match status" value="1"/>
</dbReference>